<evidence type="ECO:0000313" key="1">
    <source>
        <dbReference type="EMBL" id="TWU06945.1"/>
    </source>
</evidence>
<proteinExistence type="predicted"/>
<organism evidence="1 2">
    <name type="scientific">Symmachiella macrocystis</name>
    <dbReference type="NCBI Taxonomy" id="2527985"/>
    <lineage>
        <taxon>Bacteria</taxon>
        <taxon>Pseudomonadati</taxon>
        <taxon>Planctomycetota</taxon>
        <taxon>Planctomycetia</taxon>
        <taxon>Planctomycetales</taxon>
        <taxon>Planctomycetaceae</taxon>
        <taxon>Symmachiella</taxon>
    </lineage>
</organism>
<dbReference type="RefSeq" id="WP_146373781.1">
    <property type="nucleotide sequence ID" value="NZ_SJPP01000003.1"/>
</dbReference>
<dbReference type="Proteomes" id="UP000320735">
    <property type="component" value="Unassembled WGS sequence"/>
</dbReference>
<sequence>MAMKVSENRDDLLVAALARGASVEEAAGISQLSARTVYRRLQEVSFRNRVSEMRNRIFDQTVGRLSAATVQATTTLVELLDTGSDSVRLSAARTILEQSTKLRESCELVARVGELEEMLANESEKPYKIA</sequence>
<protein>
    <recommendedName>
        <fullName evidence="3">Helix-turn-helix domain of resolvase</fullName>
    </recommendedName>
</protein>
<dbReference type="AlphaFoldDB" id="A0A5C6B3R2"/>
<accession>A0A5C6B3R2</accession>
<dbReference type="OrthoDB" id="291070at2"/>
<reference evidence="1 2" key="1">
    <citation type="submission" date="2019-02" db="EMBL/GenBank/DDBJ databases">
        <title>Deep-cultivation of Planctomycetes and their phenomic and genomic characterization uncovers novel biology.</title>
        <authorList>
            <person name="Wiegand S."/>
            <person name="Jogler M."/>
            <person name="Boedeker C."/>
            <person name="Pinto D."/>
            <person name="Vollmers J."/>
            <person name="Rivas-Marin E."/>
            <person name="Kohn T."/>
            <person name="Peeters S.H."/>
            <person name="Heuer A."/>
            <person name="Rast P."/>
            <person name="Oberbeckmann S."/>
            <person name="Bunk B."/>
            <person name="Jeske O."/>
            <person name="Meyerdierks A."/>
            <person name="Storesund J.E."/>
            <person name="Kallscheuer N."/>
            <person name="Luecker S."/>
            <person name="Lage O.M."/>
            <person name="Pohl T."/>
            <person name="Merkel B.J."/>
            <person name="Hornburger P."/>
            <person name="Mueller R.-W."/>
            <person name="Bruemmer F."/>
            <person name="Labrenz M."/>
            <person name="Spormann A.M."/>
            <person name="Op Den Camp H."/>
            <person name="Overmann J."/>
            <person name="Amann R."/>
            <person name="Jetten M.S.M."/>
            <person name="Mascher T."/>
            <person name="Medema M.H."/>
            <person name="Devos D.P."/>
            <person name="Kaster A.-K."/>
            <person name="Ovreas L."/>
            <person name="Rohde M."/>
            <person name="Galperin M.Y."/>
            <person name="Jogler C."/>
        </authorList>
    </citation>
    <scope>NUCLEOTIDE SEQUENCE [LARGE SCALE GENOMIC DNA]</scope>
    <source>
        <strain evidence="1 2">CA54</strain>
    </source>
</reference>
<gene>
    <name evidence="1" type="ORF">CA54_53490</name>
</gene>
<dbReference type="EMBL" id="SJPP01000003">
    <property type="protein sequence ID" value="TWU06945.1"/>
    <property type="molecule type" value="Genomic_DNA"/>
</dbReference>
<comment type="caution">
    <text evidence="1">The sequence shown here is derived from an EMBL/GenBank/DDBJ whole genome shotgun (WGS) entry which is preliminary data.</text>
</comment>
<keyword evidence="2" id="KW-1185">Reference proteome</keyword>
<evidence type="ECO:0000313" key="2">
    <source>
        <dbReference type="Proteomes" id="UP000320735"/>
    </source>
</evidence>
<name>A0A5C6B3R2_9PLAN</name>
<evidence type="ECO:0008006" key="3">
    <source>
        <dbReference type="Google" id="ProtNLM"/>
    </source>
</evidence>